<evidence type="ECO:0000313" key="1">
    <source>
        <dbReference type="EMBL" id="KAK1866495.1"/>
    </source>
</evidence>
<reference evidence="1" key="1">
    <citation type="submission" date="2019-11" db="EMBL/GenBank/DDBJ databases">
        <title>Nori genome reveals adaptations in red seaweeds to the harsh intertidal environment.</title>
        <authorList>
            <person name="Wang D."/>
            <person name="Mao Y."/>
        </authorList>
    </citation>
    <scope>NUCLEOTIDE SEQUENCE</scope>
    <source>
        <tissue evidence="1">Gametophyte</tissue>
    </source>
</reference>
<organism evidence="1 2">
    <name type="scientific">Pyropia yezoensis</name>
    <name type="common">Susabi-nori</name>
    <name type="synonym">Porphyra yezoensis</name>
    <dbReference type="NCBI Taxonomy" id="2788"/>
    <lineage>
        <taxon>Eukaryota</taxon>
        <taxon>Rhodophyta</taxon>
        <taxon>Bangiophyceae</taxon>
        <taxon>Bangiales</taxon>
        <taxon>Bangiaceae</taxon>
        <taxon>Pyropia</taxon>
    </lineage>
</organism>
<evidence type="ECO:0000313" key="2">
    <source>
        <dbReference type="Proteomes" id="UP000798662"/>
    </source>
</evidence>
<keyword evidence="2" id="KW-1185">Reference proteome</keyword>
<gene>
    <name evidence="1" type="ORF">I4F81_009013</name>
</gene>
<comment type="caution">
    <text evidence="1">The sequence shown here is derived from an EMBL/GenBank/DDBJ whole genome shotgun (WGS) entry which is preliminary data.</text>
</comment>
<accession>A0ACC3C941</accession>
<dbReference type="Proteomes" id="UP000798662">
    <property type="component" value="Chromosome 2"/>
</dbReference>
<protein>
    <submittedName>
        <fullName evidence="1">Uncharacterized protein</fullName>
    </submittedName>
</protein>
<proteinExistence type="predicted"/>
<dbReference type="EMBL" id="CM020619">
    <property type="protein sequence ID" value="KAK1866495.1"/>
    <property type="molecule type" value="Genomic_DNA"/>
</dbReference>
<sequence>MNTAAAAPSPSQYCLPPARDDVAWRDLMRPCGGILQLVQSPVKVPIGRVRTIRLELVRVWVYCGLHYVRAPVDTTACTPPVPEDLPPLDQPNTNFSFVPLKRDKPFSRPSFSVHIFCAPAGRDIRGIDGRWVLELTAPVHSASPLRFCAGSREQAEQWERQLRMRAAPLTVVWSCHVGMPVEGNTSGDGVVRAEVVGPSSLAALSAMHRAARHVLSDDVLVGVAGMATAFSSEAVHRLAVGAGPVVGMAFAGLGFFLRVLVAVQSTSGAALSVAEELNNLRGMLWNDLLPALRDLPDDGSVDVNGLMNRLGDLMADAEVISGQLHHLVRSRSARLRTAVSSALHVQEVEPVLRDQLLDCRRRADEVWRLCQLALGRHGISVAHKTQQTVIAAAEQTQQVIIESREQIHNVVNSSTEVMRQDFTRIAERVRRNDRAAAPHSIAHDAAQELPLLPPNVYINWEDQTQAASRLYSAVIKADSTACAALGVRGMGGVGKTLSCLLVAHRIAHQADGQSRFPDSVHWVQLSSEVGPADVTQRVCDLATGLSGDAVVAKNLAGAVRRLYEVMRDKSCLVIVDDVWEDRWAATFLRAMGAASSSCLLISTRQHDIATRVGMAEPVSVDVLEGAQAAGVLSAHAEARGMTKADKTVELVEEAVCLCGGLALALAVLGSLVHSTGWASAVKLVRDQRELLLKTCLAPENSYDLSLRACLSASYMALGTEVDEKLLWRGRFKALCVVQPKERLPLSTLGALWEEDEGQVVSIAKILRNRSLVTLECDKGDNPICLELHDLVIAFLAGPELIDRAGRERVHVTLVANTCARSGVHAAGSMTRVGSKQVAVRAVWELTSDGFTERALPRLLNASGADAREELGILLFNWRFIAWRVKVGGGACGVYREDGRLFHKCCGGVGESVLDRVATLVEGGLMGLHLLLPARLQQAAWEVMEQTSSRQSFAGDSVAAPFLDYLGRTARSYIEKPAVELIGEARLGQVQERRVLGCEGESTCVCSFISALGEHALCVGTNDGRIEVWQEQNGSRMTVLDGHKDEVTCLVVVGSGADGRGGRLVSGSKDHTVRVWDVVRGTCKMVLNDHSSWVTCLAVVDGGAGGSRGRLVSGSLDMTLRVWDIERRECEEELLGHTGMVTCLAVVDDGAGGRGLLISGSSDKTLRVRDLERGTCKVLPGHTGRVTCLAVLDGHAGGGGGRLASGSMDKTVRVWDVVSGKCLKVLRGHSRGVECLAAVGGGAPGVAGRVLSGSWDETVRVWEVEGGTCLWVLRGHTGMVSCLAVVGGAAGGGGERLVSGSSDMTLRVWDVEGGTSLRELRGHTHVVTCLAVVAGGTGAGDQRFVSGSRDRTLRVWDVDGGEGNSALRGHASSVTCLAVLDGGASGARGQLVSGSVDKTVRVWDVERGTCESVLVGHKKGVTCLGVVGGGSGGGSQRVASGSFDNTVRVWDVVGGTCVKVVDISSSCMACLPVVVGGPGGGAQRLVCGSLDGTVTVIDVERGQSTTLVSRHNTEVTCFEVIDGGASGSGAQPVSGSADGTLRVWDVERGTCRKVLGGHKNMVTCLAVVGGGSDCGGQRLVSGSRDKTVRVWDVLGGTCVRVLGGHSNWVTCLAVVGGGSGGGYQRVVSGSRDKTVRVWEMNGSYSSTKLPGLGSGIKEIAVIRAAGSAASAIDASCVILDDSRRSILLDGGGNALRHLPAPSSVSKVCVLSRGRVAWGTGTGQVFVGQLFS</sequence>
<name>A0ACC3C941_PYRYE</name>